<dbReference type="Pfam" id="PF01478">
    <property type="entry name" value="Peptidase_A24"/>
    <property type="match status" value="1"/>
</dbReference>
<sequence length="273" mass="30238">MGSFLNVVGLRFRYESGVLHFKNLNGRSHCPRCKSTLKWYELVPVVSFLIQRGRCKHCKNSISIQYPLVEIVSGLIFFYVPLVLLGSGNMFEIIHTAIWVLVFLTFIVLAVIDYRQYLIPNSLNIWLALLGIGDVVAKNAMGNFGTFEGSALGHYAALFGLRDNIWINHGAAALIGGVFLGLVFLITRGRAMGLGDVKLAFALGLLMGYPDGIVALMLAFIVGALVSGGLLLIRKKKIKEYVPFGPFIVLGATIVFFFGEKLLYLYFKIFKAF</sequence>
<dbReference type="GO" id="GO:0005886">
    <property type="term" value="C:plasma membrane"/>
    <property type="evidence" value="ECO:0007669"/>
    <property type="project" value="UniProtKB-SubCell"/>
</dbReference>
<comment type="caution">
    <text evidence="10">The sequence shown here is derived from an EMBL/GenBank/DDBJ whole genome shotgun (WGS) entry which is preliminary data.</text>
</comment>
<dbReference type="EMBL" id="MHJC01000011">
    <property type="protein sequence ID" value="OGY61744.1"/>
    <property type="molecule type" value="Genomic_DNA"/>
</dbReference>
<evidence type="ECO:0000256" key="3">
    <source>
        <dbReference type="ARBA" id="ARBA00022475"/>
    </source>
</evidence>
<gene>
    <name evidence="10" type="ORF">A3H06_00545</name>
</gene>
<evidence type="ECO:0000313" key="10">
    <source>
        <dbReference type="EMBL" id="OGY61744.1"/>
    </source>
</evidence>
<proteinExistence type="inferred from homology"/>
<evidence type="ECO:0000256" key="1">
    <source>
        <dbReference type="ARBA" id="ARBA00004651"/>
    </source>
</evidence>
<accession>A0A1G1ZB49</accession>
<dbReference type="Proteomes" id="UP000176976">
    <property type="component" value="Unassembled WGS sequence"/>
</dbReference>
<reference evidence="10 11" key="1">
    <citation type="journal article" date="2016" name="Nat. Commun.">
        <title>Thousands of microbial genomes shed light on interconnected biogeochemical processes in an aquifer system.</title>
        <authorList>
            <person name="Anantharaman K."/>
            <person name="Brown C.T."/>
            <person name="Hug L.A."/>
            <person name="Sharon I."/>
            <person name="Castelle C.J."/>
            <person name="Probst A.J."/>
            <person name="Thomas B.C."/>
            <person name="Singh A."/>
            <person name="Wilkins M.J."/>
            <person name="Karaoz U."/>
            <person name="Brodie E.L."/>
            <person name="Williams K.H."/>
            <person name="Hubbard S.S."/>
            <person name="Banfield J.F."/>
        </authorList>
    </citation>
    <scope>NUCLEOTIDE SEQUENCE [LARGE SCALE GENOMIC DNA]</scope>
</reference>
<evidence type="ECO:0000259" key="8">
    <source>
        <dbReference type="Pfam" id="PF01478"/>
    </source>
</evidence>
<dbReference type="Gene3D" id="1.20.120.1220">
    <property type="match status" value="1"/>
</dbReference>
<dbReference type="InterPro" id="IPR010627">
    <property type="entry name" value="Prepilin_pept_A24_N"/>
</dbReference>
<dbReference type="InterPro" id="IPR000045">
    <property type="entry name" value="Prepilin_IV_endopep_pep"/>
</dbReference>
<keyword evidence="4 7" id="KW-0812">Transmembrane</keyword>
<feature type="transmembrane region" description="Helical" evidence="7">
    <location>
        <begin position="66"/>
        <end position="87"/>
    </location>
</feature>
<feature type="transmembrane region" description="Helical" evidence="7">
    <location>
        <begin position="199"/>
        <end position="232"/>
    </location>
</feature>
<keyword evidence="6 7" id="KW-0472">Membrane</keyword>
<dbReference type="InterPro" id="IPR050882">
    <property type="entry name" value="Prepilin_peptidase/N-MTase"/>
</dbReference>
<dbReference type="GO" id="GO:0004190">
    <property type="term" value="F:aspartic-type endopeptidase activity"/>
    <property type="evidence" value="ECO:0007669"/>
    <property type="project" value="InterPro"/>
</dbReference>
<feature type="domain" description="Prepilin peptidase A24 N-terminal" evidence="9">
    <location>
        <begin position="1"/>
        <end position="80"/>
    </location>
</feature>
<dbReference type="PANTHER" id="PTHR30487">
    <property type="entry name" value="TYPE 4 PREPILIN-LIKE PROTEINS LEADER PEPTIDE-PROCESSING ENZYME"/>
    <property type="match status" value="1"/>
</dbReference>
<name>A0A1G1ZB49_9BACT</name>
<evidence type="ECO:0000259" key="9">
    <source>
        <dbReference type="Pfam" id="PF06750"/>
    </source>
</evidence>
<dbReference type="GO" id="GO:0006465">
    <property type="term" value="P:signal peptide processing"/>
    <property type="evidence" value="ECO:0007669"/>
    <property type="project" value="TreeGrafter"/>
</dbReference>
<dbReference type="PANTHER" id="PTHR30487:SF0">
    <property type="entry name" value="PREPILIN LEADER PEPTIDASE_N-METHYLTRANSFERASE-RELATED"/>
    <property type="match status" value="1"/>
</dbReference>
<evidence type="ECO:0000256" key="2">
    <source>
        <dbReference type="ARBA" id="ARBA00005801"/>
    </source>
</evidence>
<evidence type="ECO:0008006" key="12">
    <source>
        <dbReference type="Google" id="ProtNLM"/>
    </source>
</evidence>
<protein>
    <recommendedName>
        <fullName evidence="12">Prepilin peptidase</fullName>
    </recommendedName>
</protein>
<evidence type="ECO:0000256" key="5">
    <source>
        <dbReference type="ARBA" id="ARBA00022989"/>
    </source>
</evidence>
<dbReference type="AlphaFoldDB" id="A0A1G1ZB49"/>
<evidence type="ECO:0000256" key="4">
    <source>
        <dbReference type="ARBA" id="ARBA00022692"/>
    </source>
</evidence>
<comment type="subcellular location">
    <subcellularLocation>
        <location evidence="1">Cell membrane</location>
        <topology evidence="1">Multi-pass membrane protein</topology>
    </subcellularLocation>
</comment>
<dbReference type="Pfam" id="PF06750">
    <property type="entry name" value="A24_N_bact"/>
    <property type="match status" value="1"/>
</dbReference>
<feature type="transmembrane region" description="Helical" evidence="7">
    <location>
        <begin position="165"/>
        <end position="187"/>
    </location>
</feature>
<evidence type="ECO:0000313" key="11">
    <source>
        <dbReference type="Proteomes" id="UP000176976"/>
    </source>
</evidence>
<feature type="transmembrane region" description="Helical" evidence="7">
    <location>
        <begin position="244"/>
        <end position="267"/>
    </location>
</feature>
<evidence type="ECO:0000256" key="7">
    <source>
        <dbReference type="SAM" id="Phobius"/>
    </source>
</evidence>
<keyword evidence="3" id="KW-1003">Cell membrane</keyword>
<keyword evidence="5 7" id="KW-1133">Transmembrane helix</keyword>
<evidence type="ECO:0000256" key="6">
    <source>
        <dbReference type="ARBA" id="ARBA00023136"/>
    </source>
</evidence>
<comment type="similarity">
    <text evidence="2">Belongs to the peptidase A24 family.</text>
</comment>
<feature type="domain" description="Prepilin type IV endopeptidase peptidase" evidence="8">
    <location>
        <begin position="101"/>
        <end position="226"/>
    </location>
</feature>
<feature type="transmembrane region" description="Helical" evidence="7">
    <location>
        <begin position="93"/>
        <end position="112"/>
    </location>
</feature>
<organism evidence="10 11">
    <name type="scientific">Candidatus Colwellbacteria bacterium RIFCSPLOWO2_12_FULL_44_13</name>
    <dbReference type="NCBI Taxonomy" id="1797694"/>
    <lineage>
        <taxon>Bacteria</taxon>
        <taxon>Candidatus Colwelliibacteriota</taxon>
    </lineage>
</organism>